<evidence type="ECO:0000256" key="1">
    <source>
        <dbReference type="ARBA" id="ARBA00022448"/>
    </source>
</evidence>
<keyword evidence="3" id="KW-0574">Periplasm</keyword>
<dbReference type="Gene3D" id="2.60.450.10">
    <property type="entry name" value="Lipopolysaccharide (LPS) transport protein A like domain"/>
    <property type="match status" value="1"/>
</dbReference>
<dbReference type="InterPro" id="IPR005653">
    <property type="entry name" value="OstA-like_N"/>
</dbReference>
<dbReference type="NCBIfam" id="TIGR03002">
    <property type="entry name" value="outer_YhbN_LptA"/>
    <property type="match status" value="1"/>
</dbReference>
<dbReference type="AlphaFoldDB" id="A0A3N0VL46"/>
<evidence type="ECO:0000256" key="5">
    <source>
        <dbReference type="SAM" id="SignalP"/>
    </source>
</evidence>
<sequence>MRYAISFLLLALTAGLAQAQSPVRPSGPITITAKSGEWQDGVMIYSGDVLMKSKTLELRGARLELRQPGGNRAPYEITLTGEPASLLHASETPAELPVEARASRIVYRSANQDVELSGSARLLRGKDEINGEKVRYNVPSRRVQADGGDAGQVRIVIDVPEEGAAISPPKPDKSSPAPQP</sequence>
<dbReference type="PANTHER" id="PTHR36504:SF1">
    <property type="entry name" value="LIPOPOLYSACCHARIDE EXPORT SYSTEM PROTEIN LPTA"/>
    <property type="match status" value="1"/>
</dbReference>
<organism evidence="7 8">
    <name type="scientific">Stagnimonas aquatica</name>
    <dbReference type="NCBI Taxonomy" id="2689987"/>
    <lineage>
        <taxon>Bacteria</taxon>
        <taxon>Pseudomonadati</taxon>
        <taxon>Pseudomonadota</taxon>
        <taxon>Gammaproteobacteria</taxon>
        <taxon>Nevskiales</taxon>
        <taxon>Nevskiaceae</taxon>
        <taxon>Stagnimonas</taxon>
    </lineage>
</organism>
<evidence type="ECO:0000256" key="3">
    <source>
        <dbReference type="ARBA" id="ARBA00022764"/>
    </source>
</evidence>
<dbReference type="FunCoup" id="A0A3N0VL46">
    <property type="interactions" value="56"/>
</dbReference>
<evidence type="ECO:0000256" key="4">
    <source>
        <dbReference type="SAM" id="MobiDB-lite"/>
    </source>
</evidence>
<feature type="region of interest" description="Disordered" evidence="4">
    <location>
        <begin position="160"/>
        <end position="180"/>
    </location>
</feature>
<dbReference type="Pfam" id="PF03968">
    <property type="entry name" value="LptD_N"/>
    <property type="match status" value="1"/>
</dbReference>
<name>A0A3N0VL46_9GAMM</name>
<evidence type="ECO:0000259" key="6">
    <source>
        <dbReference type="Pfam" id="PF03968"/>
    </source>
</evidence>
<feature type="signal peptide" evidence="5">
    <location>
        <begin position="1"/>
        <end position="19"/>
    </location>
</feature>
<evidence type="ECO:0000313" key="7">
    <source>
        <dbReference type="EMBL" id="ROH93445.1"/>
    </source>
</evidence>
<dbReference type="GO" id="GO:0001530">
    <property type="term" value="F:lipopolysaccharide binding"/>
    <property type="evidence" value="ECO:0007669"/>
    <property type="project" value="InterPro"/>
</dbReference>
<gene>
    <name evidence="7" type="primary">lptA</name>
    <name evidence="7" type="ORF">ED208_02705</name>
</gene>
<feature type="chain" id="PRO_5018202744" evidence="5">
    <location>
        <begin position="20"/>
        <end position="180"/>
    </location>
</feature>
<dbReference type="GO" id="GO:0015920">
    <property type="term" value="P:lipopolysaccharide transport"/>
    <property type="evidence" value="ECO:0007669"/>
    <property type="project" value="InterPro"/>
</dbReference>
<accession>A0A3N0VL46</accession>
<dbReference type="RefSeq" id="WP_123210300.1">
    <property type="nucleotide sequence ID" value="NZ_RJVO01000001.1"/>
</dbReference>
<keyword evidence="8" id="KW-1185">Reference proteome</keyword>
<dbReference type="PANTHER" id="PTHR36504">
    <property type="entry name" value="LIPOPOLYSACCHARIDE EXPORT SYSTEM PROTEIN LPTA"/>
    <property type="match status" value="1"/>
</dbReference>
<keyword evidence="1" id="KW-0813">Transport</keyword>
<evidence type="ECO:0000313" key="8">
    <source>
        <dbReference type="Proteomes" id="UP000282106"/>
    </source>
</evidence>
<comment type="caution">
    <text evidence="7">The sequence shown here is derived from an EMBL/GenBank/DDBJ whole genome shotgun (WGS) entry which is preliminary data.</text>
</comment>
<feature type="domain" description="Organic solvent tolerance-like N-terminal" evidence="6">
    <location>
        <begin position="39"/>
        <end position="138"/>
    </location>
</feature>
<evidence type="ECO:0000256" key="2">
    <source>
        <dbReference type="ARBA" id="ARBA00022729"/>
    </source>
</evidence>
<protein>
    <submittedName>
        <fullName evidence="7">Lipopolysaccharide transport periplasmic protein LptA</fullName>
    </submittedName>
</protein>
<dbReference type="GO" id="GO:0017089">
    <property type="term" value="F:glycolipid transfer activity"/>
    <property type="evidence" value="ECO:0007669"/>
    <property type="project" value="TreeGrafter"/>
</dbReference>
<dbReference type="GO" id="GO:0009279">
    <property type="term" value="C:cell outer membrane"/>
    <property type="evidence" value="ECO:0007669"/>
    <property type="project" value="TreeGrafter"/>
</dbReference>
<dbReference type="InterPro" id="IPR014340">
    <property type="entry name" value="LptA"/>
</dbReference>
<proteinExistence type="predicted"/>
<dbReference type="Proteomes" id="UP000282106">
    <property type="component" value="Unassembled WGS sequence"/>
</dbReference>
<dbReference type="InParanoid" id="A0A3N0VL46"/>
<keyword evidence="2 5" id="KW-0732">Signal</keyword>
<dbReference type="InterPro" id="IPR052037">
    <property type="entry name" value="LPS_export_LptA"/>
</dbReference>
<dbReference type="GO" id="GO:0030288">
    <property type="term" value="C:outer membrane-bounded periplasmic space"/>
    <property type="evidence" value="ECO:0007669"/>
    <property type="project" value="TreeGrafter"/>
</dbReference>
<dbReference type="EMBL" id="RJVO01000001">
    <property type="protein sequence ID" value="ROH93445.1"/>
    <property type="molecule type" value="Genomic_DNA"/>
</dbReference>
<reference evidence="7 8" key="1">
    <citation type="submission" date="2018-10" db="EMBL/GenBank/DDBJ databases">
        <authorList>
            <person name="Chen W.-M."/>
        </authorList>
    </citation>
    <scope>NUCLEOTIDE SEQUENCE [LARGE SCALE GENOMIC DNA]</scope>
    <source>
        <strain evidence="7 8">THS-13</strain>
    </source>
</reference>